<feature type="compositionally biased region" description="Basic and acidic residues" evidence="1">
    <location>
        <begin position="269"/>
        <end position="280"/>
    </location>
</feature>
<protein>
    <submittedName>
        <fullName evidence="2">Uncharacterized protein</fullName>
    </submittedName>
</protein>
<sequence length="419" mass="46416">MEQEPIGGIVTKSECEPFRGEWSADPKLMANSMELMGSCAPKSNRLRLQVPVANPSSPTPRLPMTVVPVLIYFADNKGAVVSATFSPQVLDWIGSAIRKQPAKSTERSAMIVYLDVGDCCKNPRKAVCANLLGPISTSSKVLCPNVDSAVTHDLSGQGYKPDNSVPKNPKYTELTTLIADELQVHTNTRKRELRSYEQRKPRRLGKLPNSFKVLSSAQTSLLGVQPKPILPGGTIQYASDPTGPHRDSLRVRQRQNVKETKRKHVYPKSLKDYKSRRPKDSIAQATGGSLRKFRPKEKKLRTQKAKDPRKPDSKRGETPLQTTSGSWKHQGRKQTTEAPSKPWTQTRRTTIKTVNISASTSSGSQTLHAAEVASKNLSKTTPGSSTYFAIINSHFALYNRPQSHLKKPDSHQMSLTRRS</sequence>
<accession>G7YB80</accession>
<feature type="region of interest" description="Disordered" evidence="1">
    <location>
        <begin position="224"/>
        <end position="349"/>
    </location>
</feature>
<feature type="compositionally biased region" description="Basic residues" evidence="1">
    <location>
        <begin position="251"/>
        <end position="266"/>
    </location>
</feature>
<evidence type="ECO:0000256" key="1">
    <source>
        <dbReference type="SAM" id="MobiDB-lite"/>
    </source>
</evidence>
<reference key="2">
    <citation type="submission" date="2011-10" db="EMBL/GenBank/DDBJ databases">
        <title>The genome and transcriptome sequence of Clonorchis sinensis provide insights into the carcinogenic liver fluke.</title>
        <authorList>
            <person name="Wang X."/>
            <person name="Huang Y."/>
            <person name="Chen W."/>
            <person name="Liu H."/>
            <person name="Guo L."/>
            <person name="Chen Y."/>
            <person name="Luo F."/>
            <person name="Zhou W."/>
            <person name="Sun J."/>
            <person name="Mao Q."/>
            <person name="Liang P."/>
            <person name="Zhou C."/>
            <person name="Tian Y."/>
            <person name="Men J."/>
            <person name="Lv X."/>
            <person name="Huang L."/>
            <person name="Zhou J."/>
            <person name="Hu Y."/>
            <person name="Li R."/>
            <person name="Zhang F."/>
            <person name="Lei H."/>
            <person name="Li X."/>
            <person name="Hu X."/>
            <person name="Liang C."/>
            <person name="Xu J."/>
            <person name="Wu Z."/>
            <person name="Yu X."/>
        </authorList>
    </citation>
    <scope>NUCLEOTIDE SEQUENCE</scope>
    <source>
        <strain>Henan</strain>
    </source>
</reference>
<feature type="compositionally biased region" description="Basic and acidic residues" evidence="1">
    <location>
        <begin position="304"/>
        <end position="317"/>
    </location>
</feature>
<evidence type="ECO:0000313" key="2">
    <source>
        <dbReference type="EMBL" id="GAA50214.1"/>
    </source>
</evidence>
<organism evidence="2 3">
    <name type="scientific">Clonorchis sinensis</name>
    <name type="common">Chinese liver fluke</name>
    <dbReference type="NCBI Taxonomy" id="79923"/>
    <lineage>
        <taxon>Eukaryota</taxon>
        <taxon>Metazoa</taxon>
        <taxon>Spiralia</taxon>
        <taxon>Lophotrochozoa</taxon>
        <taxon>Platyhelminthes</taxon>
        <taxon>Trematoda</taxon>
        <taxon>Digenea</taxon>
        <taxon>Opisthorchiida</taxon>
        <taxon>Opisthorchiata</taxon>
        <taxon>Opisthorchiidae</taxon>
        <taxon>Clonorchis</taxon>
    </lineage>
</organism>
<proteinExistence type="predicted"/>
<dbReference type="EMBL" id="DF143022">
    <property type="protein sequence ID" value="GAA50214.1"/>
    <property type="molecule type" value="Genomic_DNA"/>
</dbReference>
<gene>
    <name evidence="2" type="ORF">CLF_104243</name>
</gene>
<dbReference type="Proteomes" id="UP000008909">
    <property type="component" value="Unassembled WGS sequence"/>
</dbReference>
<dbReference type="AlphaFoldDB" id="G7YB80"/>
<feature type="compositionally biased region" description="Basic residues" evidence="1">
    <location>
        <begin position="291"/>
        <end position="303"/>
    </location>
</feature>
<feature type="compositionally biased region" description="Polar residues" evidence="1">
    <location>
        <begin position="336"/>
        <end position="349"/>
    </location>
</feature>
<reference evidence="2" key="1">
    <citation type="journal article" date="2011" name="Genome Biol.">
        <title>The draft genome of the carcinogenic human liver fluke Clonorchis sinensis.</title>
        <authorList>
            <person name="Wang X."/>
            <person name="Chen W."/>
            <person name="Huang Y."/>
            <person name="Sun J."/>
            <person name="Men J."/>
            <person name="Liu H."/>
            <person name="Luo F."/>
            <person name="Guo L."/>
            <person name="Lv X."/>
            <person name="Deng C."/>
            <person name="Zhou C."/>
            <person name="Fan Y."/>
            <person name="Li X."/>
            <person name="Huang L."/>
            <person name="Hu Y."/>
            <person name="Liang C."/>
            <person name="Hu X."/>
            <person name="Xu J."/>
            <person name="Yu X."/>
        </authorList>
    </citation>
    <scope>NUCLEOTIDE SEQUENCE [LARGE SCALE GENOMIC DNA]</scope>
    <source>
        <strain evidence="2">Henan</strain>
    </source>
</reference>
<name>G7YB80_CLOSI</name>
<evidence type="ECO:0000313" key="3">
    <source>
        <dbReference type="Proteomes" id="UP000008909"/>
    </source>
</evidence>
<keyword evidence="3" id="KW-1185">Reference proteome</keyword>